<name>A0A8K0MR92_9ROSA</name>
<organism evidence="5 6">
    <name type="scientific">Rhamnella rubrinervis</name>
    <dbReference type="NCBI Taxonomy" id="2594499"/>
    <lineage>
        <taxon>Eukaryota</taxon>
        <taxon>Viridiplantae</taxon>
        <taxon>Streptophyta</taxon>
        <taxon>Embryophyta</taxon>
        <taxon>Tracheophyta</taxon>
        <taxon>Spermatophyta</taxon>
        <taxon>Magnoliopsida</taxon>
        <taxon>eudicotyledons</taxon>
        <taxon>Gunneridae</taxon>
        <taxon>Pentapetalae</taxon>
        <taxon>rosids</taxon>
        <taxon>fabids</taxon>
        <taxon>Rosales</taxon>
        <taxon>Rhamnaceae</taxon>
        <taxon>rhamnoid group</taxon>
        <taxon>Rhamneae</taxon>
        <taxon>Rhamnella</taxon>
    </lineage>
</organism>
<sequence>MAPKRSAKVTAVKATKKVVQETMQVAVVQTTTTRKQQEEENKTTREATIEKTVQGPKEATTTTTTSQKQEAAQEGAENKKSGTRRGRRRRSEGGGGRVGYGRYVYRVMKQVHPGMRITSKALTILNNLIGDVFERLAEEASRLTKYTVRMTLTSREIQGAVRRVLPGELGRHAIAEGVKTVTTYMSNDSTEDPHRD</sequence>
<feature type="region of interest" description="Disordered" evidence="3">
    <location>
        <begin position="29"/>
        <end position="99"/>
    </location>
</feature>
<keyword evidence="6" id="KW-1185">Reference proteome</keyword>
<feature type="compositionally biased region" description="Basic residues" evidence="3">
    <location>
        <begin position="81"/>
        <end position="90"/>
    </location>
</feature>
<comment type="similarity">
    <text evidence="2">Belongs to the histone H2B family.</text>
</comment>
<dbReference type="SMART" id="SM00427">
    <property type="entry name" value="H2B"/>
    <property type="match status" value="1"/>
</dbReference>
<evidence type="ECO:0000256" key="3">
    <source>
        <dbReference type="SAM" id="MobiDB-lite"/>
    </source>
</evidence>
<dbReference type="OrthoDB" id="1913820at2759"/>
<dbReference type="AlphaFoldDB" id="A0A8K0MR92"/>
<dbReference type="PRINTS" id="PR00621">
    <property type="entry name" value="HISTONEH2B"/>
</dbReference>
<dbReference type="InterPro" id="IPR009072">
    <property type="entry name" value="Histone-fold"/>
</dbReference>
<dbReference type="GO" id="GO:0003677">
    <property type="term" value="F:DNA binding"/>
    <property type="evidence" value="ECO:0007669"/>
    <property type="project" value="InterPro"/>
</dbReference>
<dbReference type="EMBL" id="VOIH02000002">
    <property type="protein sequence ID" value="KAF3455149.1"/>
    <property type="molecule type" value="Genomic_DNA"/>
</dbReference>
<accession>A0A8K0MR92</accession>
<dbReference type="GO" id="GO:0005634">
    <property type="term" value="C:nucleus"/>
    <property type="evidence" value="ECO:0007669"/>
    <property type="project" value="UniProtKB-ARBA"/>
</dbReference>
<evidence type="ECO:0000313" key="6">
    <source>
        <dbReference type="Proteomes" id="UP000796880"/>
    </source>
</evidence>
<evidence type="ECO:0000256" key="2">
    <source>
        <dbReference type="ARBA" id="ARBA00006846"/>
    </source>
</evidence>
<dbReference type="GO" id="GO:0000786">
    <property type="term" value="C:nucleosome"/>
    <property type="evidence" value="ECO:0007669"/>
    <property type="project" value="InterPro"/>
</dbReference>
<evidence type="ECO:0000259" key="4">
    <source>
        <dbReference type="Pfam" id="PF00125"/>
    </source>
</evidence>
<dbReference type="FunFam" id="1.10.20.10:FF:000043">
    <property type="entry name" value="Histone H2B"/>
    <property type="match status" value="1"/>
</dbReference>
<evidence type="ECO:0000256" key="1">
    <source>
        <dbReference type="ARBA" id="ARBA00002001"/>
    </source>
</evidence>
<dbReference type="Pfam" id="PF00125">
    <property type="entry name" value="Histone"/>
    <property type="match status" value="1"/>
</dbReference>
<comment type="function">
    <text evidence="1">Core component of nucleosome. Nucleosomes wrap and compact DNA into chromatin, limiting DNA accessibility to the cellular machineries which require DNA as a template. Histones thereby play a central role in transcription regulation, DNA repair, DNA replication and chromosomal stability. DNA accessibility is regulated via a complex set of post-translational modifications of histones, also called histone code, and nucleosome remodeling.</text>
</comment>
<dbReference type="GO" id="GO:0046982">
    <property type="term" value="F:protein heterodimerization activity"/>
    <property type="evidence" value="ECO:0007669"/>
    <property type="project" value="InterPro"/>
</dbReference>
<comment type="caution">
    <text evidence="5">The sequence shown here is derived from an EMBL/GenBank/DDBJ whole genome shotgun (WGS) entry which is preliminary data.</text>
</comment>
<reference evidence="5" key="1">
    <citation type="submission" date="2020-03" db="EMBL/GenBank/DDBJ databases">
        <title>A high-quality chromosome-level genome assembly of a woody plant with both climbing and erect habits, Rhamnella rubrinervis.</title>
        <authorList>
            <person name="Lu Z."/>
            <person name="Yang Y."/>
            <person name="Zhu X."/>
            <person name="Sun Y."/>
        </authorList>
    </citation>
    <scope>NUCLEOTIDE SEQUENCE</scope>
    <source>
        <strain evidence="5">BYM</strain>
        <tissue evidence="5">Leaf</tissue>
    </source>
</reference>
<dbReference type="CDD" id="cd22910">
    <property type="entry name" value="HFD_H2B"/>
    <property type="match status" value="1"/>
</dbReference>
<dbReference type="InterPro" id="IPR000558">
    <property type="entry name" value="Histone_H2B"/>
</dbReference>
<dbReference type="Proteomes" id="UP000796880">
    <property type="component" value="Unassembled WGS sequence"/>
</dbReference>
<dbReference type="SUPFAM" id="SSF47113">
    <property type="entry name" value="Histone-fold"/>
    <property type="match status" value="1"/>
</dbReference>
<feature type="compositionally biased region" description="Basic and acidic residues" evidence="3">
    <location>
        <begin position="35"/>
        <end position="49"/>
    </location>
</feature>
<dbReference type="GO" id="GO:0030527">
    <property type="term" value="F:structural constituent of chromatin"/>
    <property type="evidence" value="ECO:0007669"/>
    <property type="project" value="InterPro"/>
</dbReference>
<feature type="domain" description="Core Histone H2A/H2B/H3" evidence="4">
    <location>
        <begin position="97"/>
        <end position="162"/>
    </location>
</feature>
<dbReference type="InterPro" id="IPR007125">
    <property type="entry name" value="H2A/H2B/H3"/>
</dbReference>
<protein>
    <recommendedName>
        <fullName evidence="4">Core Histone H2A/H2B/H3 domain-containing protein</fullName>
    </recommendedName>
</protein>
<dbReference type="Gene3D" id="1.10.20.10">
    <property type="entry name" value="Histone, subunit A"/>
    <property type="match status" value="1"/>
</dbReference>
<evidence type="ECO:0000313" key="5">
    <source>
        <dbReference type="EMBL" id="KAF3455149.1"/>
    </source>
</evidence>
<dbReference type="PANTHER" id="PTHR23428">
    <property type="entry name" value="HISTONE H2B"/>
    <property type="match status" value="1"/>
</dbReference>
<proteinExistence type="inferred from homology"/>
<gene>
    <name evidence="5" type="ORF">FNV43_RR05597</name>
</gene>